<comment type="pathway">
    <text evidence="8">Purine metabolism.</text>
</comment>
<comment type="subunit">
    <text evidence="3">Homodimer.</text>
</comment>
<keyword evidence="7" id="KW-0660">Purine salvage</keyword>
<evidence type="ECO:0000256" key="6">
    <source>
        <dbReference type="ARBA" id="ARBA00022679"/>
    </source>
</evidence>
<evidence type="ECO:0000256" key="3">
    <source>
        <dbReference type="ARBA" id="ARBA00011738"/>
    </source>
</evidence>
<protein>
    <recommendedName>
        <fullName evidence="11">Phosphoribosyltransferase</fullName>
    </recommendedName>
</protein>
<dbReference type="Gene3D" id="3.40.50.2020">
    <property type="match status" value="1"/>
</dbReference>
<proteinExistence type="inferred from homology"/>
<evidence type="ECO:0000256" key="4">
    <source>
        <dbReference type="ARBA" id="ARBA00022490"/>
    </source>
</evidence>
<sequence>MWRVFADADALRDVVSGLVEPWHDQGVTRVVGIESRGFLLGGAAAVSLAVGFVAVRKSEGLLPGAKVTVDAEEDYRGLSHRLRMQDVLTPRDRVLLVDDWAERGSQARAARHLVERSGAAFLGISVLVDQLSSAARTELGRVTALVTADELGQPPG</sequence>
<evidence type="ECO:0000313" key="9">
    <source>
        <dbReference type="EMBL" id="GGL85098.1"/>
    </source>
</evidence>
<dbReference type="SUPFAM" id="SSF53271">
    <property type="entry name" value="PRTase-like"/>
    <property type="match status" value="1"/>
</dbReference>
<dbReference type="PANTHER" id="PTHR11776:SF7">
    <property type="entry name" value="PHOSPHORIBOSYLTRANSFERASE DOMAIN-CONTAINING PROTEIN"/>
    <property type="match status" value="1"/>
</dbReference>
<accession>A0ABQ2GBK1</accession>
<keyword evidence="10" id="KW-1185">Reference proteome</keyword>
<dbReference type="InterPro" id="IPR000836">
    <property type="entry name" value="PRTase_dom"/>
</dbReference>
<comment type="caution">
    <text evidence="9">The sequence shown here is derived from an EMBL/GenBank/DDBJ whole genome shotgun (WGS) entry which is preliminary data.</text>
</comment>
<gene>
    <name evidence="9" type="ORF">GCM10011589_46910</name>
</gene>
<comment type="similarity">
    <text evidence="2">Belongs to the purine/pyrimidine phosphoribosyltransferase family.</text>
</comment>
<reference evidence="10" key="1">
    <citation type="journal article" date="2019" name="Int. J. Syst. Evol. Microbiol.">
        <title>The Global Catalogue of Microorganisms (GCM) 10K type strain sequencing project: providing services to taxonomists for standard genome sequencing and annotation.</title>
        <authorList>
            <consortium name="The Broad Institute Genomics Platform"/>
            <consortium name="The Broad Institute Genome Sequencing Center for Infectious Disease"/>
            <person name="Wu L."/>
            <person name="Ma J."/>
        </authorList>
    </citation>
    <scope>NUCLEOTIDE SEQUENCE [LARGE SCALE GENOMIC DNA]</scope>
    <source>
        <strain evidence="10">CGMCC 4.5581</strain>
    </source>
</reference>
<dbReference type="EMBL" id="BMMI01000015">
    <property type="protein sequence ID" value="GGL85098.1"/>
    <property type="molecule type" value="Genomic_DNA"/>
</dbReference>
<evidence type="ECO:0000256" key="2">
    <source>
        <dbReference type="ARBA" id="ARBA00008391"/>
    </source>
</evidence>
<evidence type="ECO:0000313" key="10">
    <source>
        <dbReference type="Proteomes" id="UP000648663"/>
    </source>
</evidence>
<keyword evidence="4" id="KW-0963">Cytoplasm</keyword>
<dbReference type="InterPro" id="IPR029057">
    <property type="entry name" value="PRTase-like"/>
</dbReference>
<evidence type="ECO:0000256" key="5">
    <source>
        <dbReference type="ARBA" id="ARBA00022676"/>
    </source>
</evidence>
<dbReference type="Proteomes" id="UP000648663">
    <property type="component" value="Unassembled WGS sequence"/>
</dbReference>
<dbReference type="PANTHER" id="PTHR11776">
    <property type="entry name" value="ADENINE PHOSPHORIBOSYLTRANSFERASE"/>
    <property type="match status" value="1"/>
</dbReference>
<keyword evidence="5" id="KW-0328">Glycosyltransferase</keyword>
<organism evidence="9 10">
    <name type="scientific">Modestobacter marinus</name>
    <dbReference type="NCBI Taxonomy" id="477641"/>
    <lineage>
        <taxon>Bacteria</taxon>
        <taxon>Bacillati</taxon>
        <taxon>Actinomycetota</taxon>
        <taxon>Actinomycetes</taxon>
        <taxon>Geodermatophilales</taxon>
        <taxon>Geodermatophilaceae</taxon>
        <taxon>Modestobacter</taxon>
    </lineage>
</organism>
<dbReference type="InterPro" id="IPR050120">
    <property type="entry name" value="Adenine_PRTase"/>
</dbReference>
<keyword evidence="6" id="KW-0808">Transferase</keyword>
<evidence type="ECO:0000256" key="7">
    <source>
        <dbReference type="ARBA" id="ARBA00022726"/>
    </source>
</evidence>
<evidence type="ECO:0000256" key="8">
    <source>
        <dbReference type="ARBA" id="ARBA00025704"/>
    </source>
</evidence>
<evidence type="ECO:0008006" key="11">
    <source>
        <dbReference type="Google" id="ProtNLM"/>
    </source>
</evidence>
<comment type="subcellular location">
    <subcellularLocation>
        <location evidence="1">Cytoplasm</location>
    </subcellularLocation>
</comment>
<name>A0ABQ2GBK1_9ACTN</name>
<evidence type="ECO:0000256" key="1">
    <source>
        <dbReference type="ARBA" id="ARBA00004496"/>
    </source>
</evidence>
<dbReference type="CDD" id="cd06223">
    <property type="entry name" value="PRTases_typeI"/>
    <property type="match status" value="1"/>
</dbReference>